<dbReference type="RefSeq" id="WP_139198040.1">
    <property type="nucleotide sequence ID" value="NZ_FOCF01000002.1"/>
</dbReference>
<feature type="compositionally biased region" description="Low complexity" evidence="1">
    <location>
        <begin position="635"/>
        <end position="651"/>
    </location>
</feature>
<accession>A0A1H8BFL3</accession>
<reference evidence="3" key="1">
    <citation type="submission" date="2016-10" db="EMBL/GenBank/DDBJ databases">
        <authorList>
            <person name="Varghese N."/>
            <person name="Submissions S."/>
        </authorList>
    </citation>
    <scope>NUCLEOTIDE SEQUENCE [LARGE SCALE GENOMIC DNA]</scope>
    <source>
        <strain evidence="3">S6-262</strain>
    </source>
</reference>
<feature type="region of interest" description="Disordered" evidence="1">
    <location>
        <begin position="563"/>
        <end position="690"/>
    </location>
</feature>
<feature type="region of interest" description="Disordered" evidence="1">
    <location>
        <begin position="444"/>
        <end position="495"/>
    </location>
</feature>
<keyword evidence="3" id="KW-1185">Reference proteome</keyword>
<feature type="compositionally biased region" description="Acidic residues" evidence="1">
    <location>
        <begin position="339"/>
        <end position="348"/>
    </location>
</feature>
<dbReference type="Proteomes" id="UP000199206">
    <property type="component" value="Unassembled WGS sequence"/>
</dbReference>
<dbReference type="OrthoDB" id="7282816at2"/>
<dbReference type="AlphaFoldDB" id="A0A1H8BFL3"/>
<feature type="compositionally biased region" description="Basic and acidic residues" evidence="1">
    <location>
        <begin position="319"/>
        <end position="330"/>
    </location>
</feature>
<feature type="compositionally biased region" description="Polar residues" evidence="1">
    <location>
        <begin position="597"/>
        <end position="616"/>
    </location>
</feature>
<dbReference type="EMBL" id="FOCF01000002">
    <property type="protein sequence ID" value="SEM81592.1"/>
    <property type="molecule type" value="Genomic_DNA"/>
</dbReference>
<feature type="compositionally biased region" description="Acidic residues" evidence="1">
    <location>
        <begin position="286"/>
        <end position="318"/>
    </location>
</feature>
<gene>
    <name evidence="2" type="ORF">SAMN05192583_1346</name>
</gene>
<dbReference type="STRING" id="1166340.SAMN05192583_1346"/>
<organism evidence="2 3">
    <name type="scientific">Sphingomonas gellani</name>
    <dbReference type="NCBI Taxonomy" id="1166340"/>
    <lineage>
        <taxon>Bacteria</taxon>
        <taxon>Pseudomonadati</taxon>
        <taxon>Pseudomonadota</taxon>
        <taxon>Alphaproteobacteria</taxon>
        <taxon>Sphingomonadales</taxon>
        <taxon>Sphingomonadaceae</taxon>
        <taxon>Sphingomonas</taxon>
    </lineage>
</organism>
<evidence type="ECO:0000313" key="2">
    <source>
        <dbReference type="EMBL" id="SEM81592.1"/>
    </source>
</evidence>
<sequence>MNAIAPIAHGSVPSPPDPALHPDHLASEAAVAAAASYRRQRHDGWTADRQRIFLESIADGHSTEGACRLAGMSPSSAYAFRRRAAGAAFALGWRAASLIARDHVADAMLARAIDGQTETITRANGDVIERHRFDNRLASTMLARLDRMAEATDTGSAAANASARLVAQEFDGFLDLIDRDAGPARAGLFVAARDPALLGAGMEAADLSPVLALARADRYLRAHAGAAAEVDTADLDPDARHDWTADQWTRAEAAGLVALAPPAPHVTDPDDDAFSSPLSPLHRDDDDLDDDEVADDADYEDDDGEGEDEGEGDGEGDGYDDHGPYDHAPYDHAPAPDPDLFDPEGGEPVWFDEERECWMTDFAPPADYDGLEEGRYGAPDYMRELTEEEEAVVHPLRTAALARERQASDAARTTWFATRATTARAAHSPCAEPIPSALPAAVPNPAKTTRATHSPCAEPVPSAQPAAVPKPAKTTRATHSPCAEPVPSAQPDAVPNPATATCATHSPRAEPVPSASPTILPNRAPTAHAAHSRCADPIPSAKPDAVPNPATATCAIHSACAGSVPSAQPTTPNAAPITPTPPLPATPTLTTTPFDPQHSSTPADTAPSRSPASVSTEPAPAHRRTASTLTPQPSATDETAAPGAVAAPSTAQFDARPSATHETTAPRAGAMPSAAHSDAQPSAAPLETPPATASRVAGIFAPACASLPVDGYHDLVPDAGLWRNGEPPPRAGGGIGD</sequence>
<evidence type="ECO:0000313" key="3">
    <source>
        <dbReference type="Proteomes" id="UP000199206"/>
    </source>
</evidence>
<feature type="region of interest" description="Disordered" evidence="1">
    <location>
        <begin position="261"/>
        <end position="348"/>
    </location>
</feature>
<proteinExistence type="predicted"/>
<name>A0A1H8BFL3_9SPHN</name>
<evidence type="ECO:0000256" key="1">
    <source>
        <dbReference type="SAM" id="MobiDB-lite"/>
    </source>
</evidence>
<protein>
    <submittedName>
        <fullName evidence="2">Uncharacterized protein</fullName>
    </submittedName>
</protein>